<dbReference type="OrthoDB" id="6953254at2"/>
<dbReference type="EMBL" id="VRLR01000054">
    <property type="protein sequence ID" value="TXK76115.1"/>
    <property type="molecule type" value="Genomic_DNA"/>
</dbReference>
<comment type="caution">
    <text evidence="1">The sequence shown here is derived from an EMBL/GenBank/DDBJ whole genome shotgun (WGS) entry which is preliminary data.</text>
</comment>
<name>A0A5C8LIH4_9GAMM</name>
<gene>
    <name evidence="1" type="ORF">FU839_18720</name>
</gene>
<sequence>MHIDELSLDELLDLNEQICLRIDYLRARNDMLMLSHLRLGQQVNFMAPEGRVFGTLIKLNKKSVVIVTEDKKQWKVPPALVNVVKSV</sequence>
<evidence type="ECO:0000313" key="2">
    <source>
        <dbReference type="Proteomes" id="UP000321814"/>
    </source>
</evidence>
<evidence type="ECO:0000313" key="1">
    <source>
        <dbReference type="EMBL" id="TXK76115.1"/>
    </source>
</evidence>
<protein>
    <submittedName>
        <fullName evidence="1">Transposase</fullName>
    </submittedName>
</protein>
<keyword evidence="2" id="KW-1185">Reference proteome</keyword>
<organism evidence="1 2">
    <name type="scientific">Rheinheimera tangshanensis</name>
    <dbReference type="NCBI Taxonomy" id="400153"/>
    <lineage>
        <taxon>Bacteria</taxon>
        <taxon>Pseudomonadati</taxon>
        <taxon>Pseudomonadota</taxon>
        <taxon>Gammaproteobacteria</taxon>
        <taxon>Chromatiales</taxon>
        <taxon>Chromatiaceae</taxon>
        <taxon>Rheinheimera</taxon>
    </lineage>
</organism>
<dbReference type="AlphaFoldDB" id="A0A5C8LIH4"/>
<reference evidence="1 2" key="1">
    <citation type="submission" date="2019-08" db="EMBL/GenBank/DDBJ databases">
        <title>Draft genome analysis of Rheinheimera tangshanensis isolated from the roots of fresh rice plants (Oryza sativa).</title>
        <authorList>
            <person name="Yu Q."/>
            <person name="Qi Y."/>
            <person name="Zhang H."/>
            <person name="Pu J."/>
        </authorList>
    </citation>
    <scope>NUCLEOTIDE SEQUENCE [LARGE SCALE GENOMIC DNA]</scope>
    <source>
        <strain evidence="1 2">JA3-B52</strain>
    </source>
</reference>
<accession>A0A5C8LIH4</accession>
<proteinExistence type="predicted"/>
<dbReference type="Proteomes" id="UP000321814">
    <property type="component" value="Unassembled WGS sequence"/>
</dbReference>